<dbReference type="SUPFAM" id="SSF52540">
    <property type="entry name" value="P-loop containing nucleoside triphosphate hydrolases"/>
    <property type="match status" value="1"/>
</dbReference>
<dbReference type="GO" id="GO:0005524">
    <property type="term" value="F:ATP binding"/>
    <property type="evidence" value="ECO:0007669"/>
    <property type="project" value="UniProtKB-KW"/>
</dbReference>
<evidence type="ECO:0000313" key="7">
    <source>
        <dbReference type="Proteomes" id="UP000198611"/>
    </source>
</evidence>
<dbReference type="Pfam" id="PF13335">
    <property type="entry name" value="Mg_chelatase_C"/>
    <property type="match status" value="1"/>
</dbReference>
<dbReference type="PANTHER" id="PTHR32039">
    <property type="entry name" value="MAGNESIUM-CHELATASE SUBUNIT CHLI"/>
    <property type="match status" value="1"/>
</dbReference>
<dbReference type="AlphaFoldDB" id="A0A1I1RRR4"/>
<dbReference type="Pfam" id="PF01078">
    <property type="entry name" value="Mg_chelatase"/>
    <property type="match status" value="1"/>
</dbReference>
<dbReference type="EMBL" id="FOMJ01000004">
    <property type="protein sequence ID" value="SFD34313.1"/>
    <property type="molecule type" value="Genomic_DNA"/>
</dbReference>
<sequence length="504" mass="53514">MSLATVHSRAQEGVTAPPVEVEVHLGNGLPSLSVVGLPEAGVRESKDRVRGAIATTGLEFPARRITINLAPADLPKEGGRFDLPIAVGLLAASEQLPADELPHYEFLGELALGGGLRPVRGALPAAVKAAAAGRTLILPRANAAEAARVRDARILAADDLAGVCAALAGNAPLDRIAPPEDPGPPAITADLAEVRGQHQAKRALELAAAGGHSLLLLGPPGTGKSMLARRLPDLLPPLDEDEALEAAAIRSVAGGAEESTEAWYRRAFRSPHHTASAAALVGGGSHPRPGEISLAHRGVLFLDELPEFDRRVLEVLREPLETGKVAIARATRRTEFPATFQLIAAMNPCPCGYLGDPSGRCHCTPDQIRRYRAKLSGPLLDRIDLHLEVPPVPVDTLTAEQPAPEPETPAARERVEAARERQRRRAGRVNAELEPGEVEAACRLDTAGRQLLEQAIRRLDLSTRGYHRILRMARTAADLAGAEAVTAAHLTEALGYRQLDRPVD</sequence>
<dbReference type="RefSeq" id="WP_093428125.1">
    <property type="nucleotide sequence ID" value="NZ_FOMJ01000004.1"/>
</dbReference>
<dbReference type="InterPro" id="IPR004482">
    <property type="entry name" value="Mg_chelat-rel"/>
</dbReference>
<dbReference type="Proteomes" id="UP000198611">
    <property type="component" value="Unassembled WGS sequence"/>
</dbReference>
<dbReference type="Gene3D" id="3.40.50.300">
    <property type="entry name" value="P-loop containing nucleotide triphosphate hydrolases"/>
    <property type="match status" value="1"/>
</dbReference>
<evidence type="ECO:0000259" key="5">
    <source>
        <dbReference type="SMART" id="SM00382"/>
    </source>
</evidence>
<dbReference type="STRING" id="1123397.SAMN05660831_01478"/>
<protein>
    <submittedName>
        <fullName evidence="6">Magnesium chelatase family protein</fullName>
    </submittedName>
</protein>
<dbReference type="InterPro" id="IPR003593">
    <property type="entry name" value="AAA+_ATPase"/>
</dbReference>
<dbReference type="GO" id="GO:0003677">
    <property type="term" value="F:DNA binding"/>
    <property type="evidence" value="ECO:0007669"/>
    <property type="project" value="InterPro"/>
</dbReference>
<proteinExistence type="inferred from homology"/>
<dbReference type="InterPro" id="IPR045006">
    <property type="entry name" value="CHLI-like"/>
</dbReference>
<dbReference type="OrthoDB" id="9813147at2"/>
<evidence type="ECO:0000256" key="3">
    <source>
        <dbReference type="ARBA" id="ARBA00022840"/>
    </source>
</evidence>
<feature type="domain" description="AAA+ ATPase" evidence="5">
    <location>
        <begin position="210"/>
        <end position="393"/>
    </location>
</feature>
<organism evidence="6 7">
    <name type="scientific">Thiohalospira halophila DSM 15071</name>
    <dbReference type="NCBI Taxonomy" id="1123397"/>
    <lineage>
        <taxon>Bacteria</taxon>
        <taxon>Pseudomonadati</taxon>
        <taxon>Pseudomonadota</taxon>
        <taxon>Gammaproteobacteria</taxon>
        <taxon>Thiohalospirales</taxon>
        <taxon>Thiohalospiraceae</taxon>
        <taxon>Thiohalospira</taxon>
    </lineage>
</organism>
<evidence type="ECO:0000256" key="4">
    <source>
        <dbReference type="SAM" id="MobiDB-lite"/>
    </source>
</evidence>
<feature type="region of interest" description="Disordered" evidence="4">
    <location>
        <begin position="396"/>
        <end position="420"/>
    </location>
</feature>
<dbReference type="NCBIfam" id="NF007365">
    <property type="entry name" value="PRK09862.1"/>
    <property type="match status" value="1"/>
</dbReference>
<dbReference type="Pfam" id="PF13541">
    <property type="entry name" value="ChlI"/>
    <property type="match status" value="1"/>
</dbReference>
<dbReference type="InterPro" id="IPR000523">
    <property type="entry name" value="Mg_chelatse_chII-like_cat_dom"/>
</dbReference>
<dbReference type="SUPFAM" id="SSF54211">
    <property type="entry name" value="Ribosomal protein S5 domain 2-like"/>
    <property type="match status" value="1"/>
</dbReference>
<name>A0A1I1RRR4_9GAMM</name>
<dbReference type="NCBIfam" id="TIGR00368">
    <property type="entry name" value="YifB family Mg chelatase-like AAA ATPase"/>
    <property type="match status" value="1"/>
</dbReference>
<dbReference type="InterPro" id="IPR027417">
    <property type="entry name" value="P-loop_NTPase"/>
</dbReference>
<keyword evidence="2" id="KW-0547">Nucleotide-binding</keyword>
<dbReference type="PANTHER" id="PTHR32039:SF7">
    <property type="entry name" value="COMPETENCE PROTEIN COMM"/>
    <property type="match status" value="1"/>
</dbReference>
<gene>
    <name evidence="6" type="ORF">SAMN05660831_01478</name>
</gene>
<accession>A0A1I1RRR4</accession>
<dbReference type="CDD" id="cd00009">
    <property type="entry name" value="AAA"/>
    <property type="match status" value="1"/>
</dbReference>
<dbReference type="PRINTS" id="PR01657">
    <property type="entry name" value="MCMFAMILY"/>
</dbReference>
<reference evidence="6 7" key="1">
    <citation type="submission" date="2016-10" db="EMBL/GenBank/DDBJ databases">
        <authorList>
            <person name="de Groot N.N."/>
        </authorList>
    </citation>
    <scope>NUCLEOTIDE SEQUENCE [LARGE SCALE GENOMIC DNA]</scope>
    <source>
        <strain evidence="6 7">HL3</strain>
    </source>
</reference>
<dbReference type="Gene3D" id="3.30.230.10">
    <property type="match status" value="1"/>
</dbReference>
<dbReference type="InterPro" id="IPR025158">
    <property type="entry name" value="Mg_chelat-rel_C"/>
</dbReference>
<comment type="similarity">
    <text evidence="1">Belongs to the Mg-chelatase subunits D/I family. ComM subfamily.</text>
</comment>
<dbReference type="InterPro" id="IPR020568">
    <property type="entry name" value="Ribosomal_Su5_D2-typ_SF"/>
</dbReference>
<feature type="compositionally biased region" description="Basic and acidic residues" evidence="4">
    <location>
        <begin position="410"/>
        <end position="420"/>
    </location>
</feature>
<keyword evidence="3" id="KW-0067">ATP-binding</keyword>
<dbReference type="InterPro" id="IPR014721">
    <property type="entry name" value="Ribsml_uS5_D2-typ_fold_subgr"/>
</dbReference>
<evidence type="ECO:0000313" key="6">
    <source>
        <dbReference type="EMBL" id="SFD34313.1"/>
    </source>
</evidence>
<dbReference type="SMART" id="SM00382">
    <property type="entry name" value="AAA"/>
    <property type="match status" value="1"/>
</dbReference>
<evidence type="ECO:0000256" key="2">
    <source>
        <dbReference type="ARBA" id="ARBA00022741"/>
    </source>
</evidence>
<dbReference type="InterPro" id="IPR001208">
    <property type="entry name" value="MCM_dom"/>
</dbReference>
<evidence type="ECO:0000256" key="1">
    <source>
        <dbReference type="ARBA" id="ARBA00006354"/>
    </source>
</evidence>
<keyword evidence="7" id="KW-1185">Reference proteome</keyword>